<dbReference type="PROSITE" id="PS00107">
    <property type="entry name" value="PROTEIN_KINASE_ATP"/>
    <property type="match status" value="1"/>
</dbReference>
<feature type="domain" description="Protein kinase" evidence="22">
    <location>
        <begin position="960"/>
        <end position="1224"/>
    </location>
</feature>
<keyword evidence="5" id="KW-0165">Cleavage on pair of basic residues</keyword>
<keyword evidence="18" id="KW-0464">Manganese</keyword>
<evidence type="ECO:0000256" key="7">
    <source>
        <dbReference type="ARBA" id="ARBA00022723"/>
    </source>
</evidence>
<gene>
    <name evidence="24" type="ORF">BpHYR1_007583</name>
</gene>
<evidence type="ECO:0000256" key="10">
    <source>
        <dbReference type="ARBA" id="ARBA00022741"/>
    </source>
</evidence>
<dbReference type="InterPro" id="IPR036116">
    <property type="entry name" value="FN3_sf"/>
</dbReference>
<evidence type="ECO:0000256" key="21">
    <source>
        <dbReference type="SAM" id="SignalP"/>
    </source>
</evidence>
<evidence type="ECO:0000259" key="22">
    <source>
        <dbReference type="PROSITE" id="PS50011"/>
    </source>
</evidence>
<dbReference type="OrthoDB" id="5809444at2759"/>
<evidence type="ECO:0000256" key="14">
    <source>
        <dbReference type="ARBA" id="ARBA00023136"/>
    </source>
</evidence>
<keyword evidence="9" id="KW-0677">Repeat</keyword>
<keyword evidence="12 20" id="KW-0067">ATP-binding</keyword>
<dbReference type="InterPro" id="IPR008266">
    <property type="entry name" value="Tyr_kinase_AS"/>
</dbReference>
<dbReference type="GO" id="GO:0012505">
    <property type="term" value="C:endomembrane system"/>
    <property type="evidence" value="ECO:0007669"/>
    <property type="project" value="UniProtKB-SubCell"/>
</dbReference>
<dbReference type="InterPro" id="IPR003961">
    <property type="entry name" value="FN3_dom"/>
</dbReference>
<dbReference type="EMBL" id="REGN01004474">
    <property type="protein sequence ID" value="RNA17329.1"/>
    <property type="molecule type" value="Genomic_DNA"/>
</dbReference>
<feature type="chain" id="PRO_5018335566" description="receptor protein-tyrosine kinase" evidence="21">
    <location>
        <begin position="20"/>
        <end position="1276"/>
    </location>
</feature>
<evidence type="ECO:0000256" key="2">
    <source>
        <dbReference type="ARBA" id="ARBA00004479"/>
    </source>
</evidence>
<evidence type="ECO:0000259" key="23">
    <source>
        <dbReference type="PROSITE" id="PS50853"/>
    </source>
</evidence>
<proteinExistence type="predicted"/>
<keyword evidence="11" id="KW-0418">Kinase</keyword>
<dbReference type="Pfam" id="PF00757">
    <property type="entry name" value="Furin-like"/>
    <property type="match status" value="1"/>
</dbReference>
<dbReference type="SUPFAM" id="SSF56112">
    <property type="entry name" value="Protein kinase-like (PK-like)"/>
    <property type="match status" value="1"/>
</dbReference>
<feature type="binding site" evidence="20">
    <location>
        <position position="993"/>
    </location>
    <ligand>
        <name>ATP</name>
        <dbReference type="ChEBI" id="CHEBI:30616"/>
    </ligand>
</feature>
<dbReference type="PANTHER" id="PTHR24416:SF525">
    <property type="entry name" value="INSULIN-LIKE RECEPTOR"/>
    <property type="match status" value="1"/>
</dbReference>
<dbReference type="Gene3D" id="2.60.40.10">
    <property type="entry name" value="Immunoglobulins"/>
    <property type="match status" value="3"/>
</dbReference>
<dbReference type="SUPFAM" id="SSF52058">
    <property type="entry name" value="L domain-like"/>
    <property type="match status" value="2"/>
</dbReference>
<dbReference type="Gene3D" id="3.30.200.20">
    <property type="entry name" value="Phosphorylase Kinase, domain 1"/>
    <property type="match status" value="1"/>
</dbReference>
<dbReference type="InterPro" id="IPR006212">
    <property type="entry name" value="Furin_repeat"/>
</dbReference>
<dbReference type="InterPro" id="IPR011009">
    <property type="entry name" value="Kinase-like_dom_sf"/>
</dbReference>
<feature type="signal peptide" evidence="21">
    <location>
        <begin position="1"/>
        <end position="19"/>
    </location>
</feature>
<evidence type="ECO:0000256" key="8">
    <source>
        <dbReference type="ARBA" id="ARBA00022729"/>
    </source>
</evidence>
<dbReference type="GO" id="GO:0048468">
    <property type="term" value="P:cell development"/>
    <property type="evidence" value="ECO:0007669"/>
    <property type="project" value="UniProtKB-ARBA"/>
</dbReference>
<dbReference type="InterPro" id="IPR006211">
    <property type="entry name" value="Furin-like_Cys-rich_dom"/>
</dbReference>
<keyword evidence="13" id="KW-1133">Transmembrane helix</keyword>
<dbReference type="GO" id="GO:0030182">
    <property type="term" value="P:neuron differentiation"/>
    <property type="evidence" value="ECO:0007669"/>
    <property type="project" value="UniProtKB-ARBA"/>
</dbReference>
<dbReference type="PROSITE" id="PS50853">
    <property type="entry name" value="FN3"/>
    <property type="match status" value="1"/>
</dbReference>
<evidence type="ECO:0000256" key="3">
    <source>
        <dbReference type="ARBA" id="ARBA00011902"/>
    </source>
</evidence>
<keyword evidence="8 21" id="KW-0732">Signal</keyword>
<evidence type="ECO:0000256" key="19">
    <source>
        <dbReference type="ARBA" id="ARBA00051243"/>
    </source>
</evidence>
<keyword evidence="17" id="KW-0325">Glycoprotein</keyword>
<dbReference type="PANTHER" id="PTHR24416">
    <property type="entry name" value="TYROSINE-PROTEIN KINASE RECEPTOR"/>
    <property type="match status" value="1"/>
</dbReference>
<name>A0A3M7R1I4_BRAPC</name>
<dbReference type="GO" id="GO:0046872">
    <property type="term" value="F:metal ion binding"/>
    <property type="evidence" value="ECO:0007669"/>
    <property type="project" value="UniProtKB-KW"/>
</dbReference>
<keyword evidence="4 24" id="KW-0808">Transferase</keyword>
<dbReference type="SMART" id="SM00219">
    <property type="entry name" value="TyrKc"/>
    <property type="match status" value="1"/>
</dbReference>
<evidence type="ECO:0000256" key="6">
    <source>
        <dbReference type="ARBA" id="ARBA00022692"/>
    </source>
</evidence>
<dbReference type="InterPro" id="IPR000494">
    <property type="entry name" value="Rcpt_L-dom"/>
</dbReference>
<feature type="domain" description="Fibronectin type-III" evidence="23">
    <location>
        <begin position="846"/>
        <end position="943"/>
    </location>
</feature>
<evidence type="ECO:0000256" key="18">
    <source>
        <dbReference type="ARBA" id="ARBA00023211"/>
    </source>
</evidence>
<keyword evidence="25" id="KW-1185">Reference proteome</keyword>
<sequence>MNIPVTLLIIFVTVQNTDCKFTICSSIRIQGPISVSKLAKIQNCTIVVGHIRILNAKFLDQNDTIIFPNLIEITDYLLVFQVHNLKNLGILFPKLSIIRGHNLFKNKALIVFMASSLTKLNLKRLIHIDKGSILVSRLYHACYIDTIDWKYLIKNGSKPLINLNNNECLTDCTQNCWSEMSHQIKCTGSCGTNCDLENTTKCCSNQNCLYCSQNGCLSCSKYRDLSDKSGNCVKKCPENSLSYENSFCIKAQDCSLSSKSLVKNYFIMEDRKCVKECPFGYKVDFGEKKLANETIRFRQCRKCSDKICKKDCVNQSFHIGKKADLNQVKNCYRVKSLILEIGTDINSSILKENFLYLEEIQDYLIITRNKFLNSLNFLKNLKKIHGNNLFESKYSLFVHSNPKLRELWPTIFQNNFQLVKGSIKFYENPHLCHQVIENFLNYTNLTQVHESDVSFNFNGYKRLTCSDRTIDLSFELKRKFVKISWNVTMSDLRRLKGFSVFYTPVNEQEINMNIDADIFDRSEWENVYIQYSEVMGKHVSIFIDTMEPFTRYAIYVKADLIFDSNWIRDKKYSSQYDKIISDINFIQTLPSKPGTIEEIEHQALSSEKVILKWQPPVQPNGIIDFYFISYTMLKDTQTILLNKDRCTIEPTPFFNEPKTLSKELVEKNDTKMCPFSKRNQPIKSLVESEQDEIISIEDEIFNLALRPAKRHNHSTKYANYARIAQSTSRMVQTSSSSRTREQFSTIPIEQDFIQKRLLNIVKKNLFLLDEQILFKTITVSNNSLNTTLFGLGSFTRYLVSIIACQNFEKDLKFFSQNSNKNNYFPIEDYCSKSKIYSFRSDRDESLDRIPKTILYSENGLYFFKWSRPNYPNGIVLRYNLKFVDIKANKTYGPLCHSSSNLNVALNQFLLAEGRIYSVRVQVVTTAGYGPWSTELVKYQVPGQSDYYFSPDEWEIRREDLSIGERIGCGCFAEVHKGTLLDSKTNQVIDCAIKFCGSDHQNRQRLLKEANMLKSIDTTHIVKLLGVITKENPAYLILEYMDNGDLKEYLRTFKQKEVKTCLDAERFYRIAAEIADGMLWLSEHKYIHRDLAARNCLISKDNVIKISDLGLGKDIYQNPVYREKCKSLLPIRWMSPESLHDGSSTTKSDVWSYGVVIWEMATYGDNPYNGRDNEDVIQFVKNGGRLELPFCAPPKFFTIFNKCMITEDYKRICFKEILDILDPDLTNDFKQMSYYHTEFRKKCPKRKVSDNFGLSGEEKKIEIVIAEPCVGDLDNYM</sequence>
<dbReference type="InterPro" id="IPR000719">
    <property type="entry name" value="Prot_kinase_dom"/>
</dbReference>
<organism evidence="24 25">
    <name type="scientific">Brachionus plicatilis</name>
    <name type="common">Marine rotifer</name>
    <name type="synonym">Brachionus muelleri</name>
    <dbReference type="NCBI Taxonomy" id="10195"/>
    <lineage>
        <taxon>Eukaryota</taxon>
        <taxon>Metazoa</taxon>
        <taxon>Spiralia</taxon>
        <taxon>Gnathifera</taxon>
        <taxon>Rotifera</taxon>
        <taxon>Eurotatoria</taxon>
        <taxon>Monogononta</taxon>
        <taxon>Pseudotrocha</taxon>
        <taxon>Ploima</taxon>
        <taxon>Brachionidae</taxon>
        <taxon>Brachionus</taxon>
    </lineage>
</organism>
<evidence type="ECO:0000256" key="1">
    <source>
        <dbReference type="ARBA" id="ARBA00004308"/>
    </source>
</evidence>
<dbReference type="FunFam" id="1.10.510.10:FF:001512">
    <property type="entry name" value="Receptor tyrosine-protein kinase erbB-2"/>
    <property type="match status" value="1"/>
</dbReference>
<comment type="subcellular location">
    <subcellularLocation>
        <location evidence="1">Endomembrane system</location>
    </subcellularLocation>
    <subcellularLocation>
        <location evidence="2">Membrane</location>
        <topology evidence="2">Single-pass type I membrane protein</topology>
    </subcellularLocation>
</comment>
<dbReference type="InterPro" id="IPR050122">
    <property type="entry name" value="RTK"/>
</dbReference>
<dbReference type="InterPro" id="IPR020635">
    <property type="entry name" value="Tyr_kinase_cat_dom"/>
</dbReference>
<dbReference type="GO" id="GO:0050793">
    <property type="term" value="P:regulation of developmental process"/>
    <property type="evidence" value="ECO:0007669"/>
    <property type="project" value="UniProtKB-ARBA"/>
</dbReference>
<evidence type="ECO:0000256" key="12">
    <source>
        <dbReference type="ARBA" id="ARBA00022840"/>
    </source>
</evidence>
<dbReference type="Gene3D" id="2.10.220.10">
    <property type="entry name" value="Hormone Receptor, Insulin-like Growth Factor Receptor 1, Chain A, domain 2"/>
    <property type="match status" value="1"/>
</dbReference>
<dbReference type="CDD" id="cd00192">
    <property type="entry name" value="PTKc"/>
    <property type="match status" value="1"/>
</dbReference>
<accession>A0A3M7R1I4</accession>
<dbReference type="GO" id="GO:0007169">
    <property type="term" value="P:cell surface receptor protein tyrosine kinase signaling pathway"/>
    <property type="evidence" value="ECO:0007669"/>
    <property type="project" value="TreeGrafter"/>
</dbReference>
<dbReference type="GO" id="GO:0005524">
    <property type="term" value="F:ATP binding"/>
    <property type="evidence" value="ECO:0007669"/>
    <property type="project" value="UniProtKB-UniRule"/>
</dbReference>
<dbReference type="GO" id="GO:0005886">
    <property type="term" value="C:plasma membrane"/>
    <property type="evidence" value="ECO:0007669"/>
    <property type="project" value="TreeGrafter"/>
</dbReference>
<keyword evidence="14" id="KW-0472">Membrane</keyword>
<evidence type="ECO:0000313" key="24">
    <source>
        <dbReference type="EMBL" id="RNA17329.1"/>
    </source>
</evidence>
<keyword evidence="16 24" id="KW-0675">Receptor</keyword>
<evidence type="ECO:0000256" key="13">
    <source>
        <dbReference type="ARBA" id="ARBA00022989"/>
    </source>
</evidence>
<evidence type="ECO:0000313" key="25">
    <source>
        <dbReference type="Proteomes" id="UP000276133"/>
    </source>
</evidence>
<evidence type="ECO:0000256" key="17">
    <source>
        <dbReference type="ARBA" id="ARBA00023180"/>
    </source>
</evidence>
<evidence type="ECO:0000256" key="4">
    <source>
        <dbReference type="ARBA" id="ARBA00022679"/>
    </source>
</evidence>
<dbReference type="CDD" id="cd00064">
    <property type="entry name" value="FU"/>
    <property type="match status" value="1"/>
</dbReference>
<evidence type="ECO:0000256" key="16">
    <source>
        <dbReference type="ARBA" id="ARBA00023170"/>
    </source>
</evidence>
<keyword evidence="7" id="KW-0479">Metal-binding</keyword>
<dbReference type="Pfam" id="PF07714">
    <property type="entry name" value="PK_Tyr_Ser-Thr"/>
    <property type="match status" value="1"/>
</dbReference>
<dbReference type="PROSITE" id="PS00109">
    <property type="entry name" value="PROTEIN_KINASE_TYR"/>
    <property type="match status" value="1"/>
</dbReference>
<protein>
    <recommendedName>
        <fullName evidence="3">receptor protein-tyrosine kinase</fullName>
        <ecNumber evidence="3">2.7.10.1</ecNumber>
    </recommendedName>
</protein>
<keyword evidence="6" id="KW-0812">Transmembrane</keyword>
<dbReference type="Pfam" id="PF01030">
    <property type="entry name" value="Recep_L_domain"/>
    <property type="match status" value="2"/>
</dbReference>
<evidence type="ECO:0000256" key="5">
    <source>
        <dbReference type="ARBA" id="ARBA00022685"/>
    </source>
</evidence>
<dbReference type="InterPro" id="IPR017441">
    <property type="entry name" value="Protein_kinase_ATP_BS"/>
</dbReference>
<keyword evidence="10 20" id="KW-0547">Nucleotide-binding</keyword>
<evidence type="ECO:0000256" key="20">
    <source>
        <dbReference type="PROSITE-ProRule" id="PRU10141"/>
    </source>
</evidence>
<dbReference type="InterPro" id="IPR036941">
    <property type="entry name" value="Rcpt_L-dom_sf"/>
</dbReference>
<dbReference type="STRING" id="10195.A0A3M7R1I4"/>
<dbReference type="PRINTS" id="PR00109">
    <property type="entry name" value="TYRKINASE"/>
</dbReference>
<dbReference type="GO" id="GO:0004714">
    <property type="term" value="F:transmembrane receptor protein tyrosine kinase activity"/>
    <property type="evidence" value="ECO:0007669"/>
    <property type="project" value="UniProtKB-EC"/>
</dbReference>
<dbReference type="InterPro" id="IPR001245">
    <property type="entry name" value="Ser-Thr/Tyr_kinase_cat_dom"/>
</dbReference>
<dbReference type="Proteomes" id="UP000276133">
    <property type="component" value="Unassembled WGS sequence"/>
</dbReference>
<dbReference type="CDD" id="cd00063">
    <property type="entry name" value="FN3"/>
    <property type="match status" value="2"/>
</dbReference>
<dbReference type="PROSITE" id="PS50011">
    <property type="entry name" value="PROTEIN_KINASE_DOM"/>
    <property type="match status" value="1"/>
</dbReference>
<evidence type="ECO:0000256" key="11">
    <source>
        <dbReference type="ARBA" id="ARBA00022777"/>
    </source>
</evidence>
<comment type="catalytic activity">
    <reaction evidence="19">
        <text>L-tyrosyl-[protein] + ATP = O-phospho-L-tyrosyl-[protein] + ADP + H(+)</text>
        <dbReference type="Rhea" id="RHEA:10596"/>
        <dbReference type="Rhea" id="RHEA-COMP:10136"/>
        <dbReference type="Rhea" id="RHEA-COMP:20101"/>
        <dbReference type="ChEBI" id="CHEBI:15378"/>
        <dbReference type="ChEBI" id="CHEBI:30616"/>
        <dbReference type="ChEBI" id="CHEBI:46858"/>
        <dbReference type="ChEBI" id="CHEBI:61978"/>
        <dbReference type="ChEBI" id="CHEBI:456216"/>
        <dbReference type="EC" id="2.7.10.1"/>
    </reaction>
</comment>
<evidence type="ECO:0000256" key="9">
    <source>
        <dbReference type="ARBA" id="ARBA00022737"/>
    </source>
</evidence>
<keyword evidence="15" id="KW-0829">Tyrosine-protein kinase</keyword>
<reference evidence="24 25" key="1">
    <citation type="journal article" date="2018" name="Sci. Rep.">
        <title>Genomic signatures of local adaptation to the degree of environmental predictability in rotifers.</title>
        <authorList>
            <person name="Franch-Gras L."/>
            <person name="Hahn C."/>
            <person name="Garcia-Roger E.M."/>
            <person name="Carmona M.J."/>
            <person name="Serra M."/>
            <person name="Gomez A."/>
        </authorList>
    </citation>
    <scope>NUCLEOTIDE SEQUENCE [LARGE SCALE GENOMIC DNA]</scope>
    <source>
        <strain evidence="24">HYR1</strain>
    </source>
</reference>
<dbReference type="AlphaFoldDB" id="A0A3M7R1I4"/>
<evidence type="ECO:0000256" key="15">
    <source>
        <dbReference type="ARBA" id="ARBA00023137"/>
    </source>
</evidence>
<dbReference type="EC" id="2.7.10.1" evidence="3"/>
<dbReference type="GO" id="GO:0043235">
    <property type="term" value="C:receptor complex"/>
    <property type="evidence" value="ECO:0007669"/>
    <property type="project" value="TreeGrafter"/>
</dbReference>
<dbReference type="SUPFAM" id="SSF49265">
    <property type="entry name" value="Fibronectin type III"/>
    <property type="match status" value="2"/>
</dbReference>
<comment type="caution">
    <text evidence="24">The sequence shown here is derived from an EMBL/GenBank/DDBJ whole genome shotgun (WGS) entry which is preliminary data.</text>
</comment>
<dbReference type="Gene3D" id="3.80.20.20">
    <property type="entry name" value="Receptor L-domain"/>
    <property type="match status" value="2"/>
</dbReference>
<dbReference type="Gene3D" id="1.10.510.10">
    <property type="entry name" value="Transferase(Phosphotransferase) domain 1"/>
    <property type="match status" value="1"/>
</dbReference>
<dbReference type="InterPro" id="IPR013783">
    <property type="entry name" value="Ig-like_fold"/>
</dbReference>